<evidence type="ECO:0000259" key="2">
    <source>
        <dbReference type="Pfam" id="PF04168"/>
    </source>
</evidence>
<dbReference type="Gene3D" id="3.40.50.11290">
    <property type="match status" value="1"/>
</dbReference>
<evidence type="ECO:0000313" key="5">
    <source>
        <dbReference type="Proteomes" id="UP000602004"/>
    </source>
</evidence>
<dbReference type="Pfam" id="PF14403">
    <property type="entry name" value="CP_ATPgrasp_2"/>
    <property type="match status" value="1"/>
</dbReference>
<dbReference type="EMBL" id="BMHL01000009">
    <property type="protein sequence ID" value="GGC55301.1"/>
    <property type="molecule type" value="Genomic_DNA"/>
</dbReference>
<dbReference type="InterPro" id="IPR025841">
    <property type="entry name" value="CP_ATPgrasp_2"/>
</dbReference>
<dbReference type="InterPro" id="IPR051680">
    <property type="entry name" value="ATP-dep_Glu-Cys_Ligase-2"/>
</dbReference>
<dbReference type="Gene3D" id="3.30.1490.270">
    <property type="match status" value="1"/>
</dbReference>
<name>A0ABQ1N6Z1_9BURK</name>
<protein>
    <recommendedName>
        <fullName evidence="6">A circularly permuted ATPgrasp family protein</fullName>
    </recommendedName>
</protein>
<feature type="domain" description="DUF403" evidence="2">
    <location>
        <begin position="559"/>
        <end position="875"/>
    </location>
</feature>
<proteinExistence type="predicted"/>
<sequence length="887" mass="97416">MLEVLSTQANGPASDGSSRAAPIQTGSGQGVAGSAADRARVAEAGQYDELRGSADATQTTPLTPPWREFFTQLGGEGLAGLDKRVEALRRRVHDNGITYNVHADVSNGATRPWSLDLFPLLITPQDWAGIERGVLQRTRLLNAMLDDLYGPQTILRDALLPPALVTGHPGYLRPMHGVRPAGGTWLHIAAFDLARAPDGEWRLVSQRTQGPSGLGYLLENRLIVSGLFPQPFHSLRVQRLAASYRALLQSMQDMSPAGRNSRIVLLTPGPLNETYFEHAYLARYLGLTLVEGSDLSARDNRLYLKTLQGLEPVHGVLGRLDDDYLDPLELRSDSALGVPGLLQAVRAGNLLLANAPGSSFLESPAMLGFLPRLAECLLGEPLLLSAVPTWWCGERLAYDEAMPQLSQCVIKPTYPAGVQCGGRFEPVIGGTLSEPMLNEWRALIAAQPDNYTVQTYLPFSQAPTWQSHDAADSAAHERIVPRPAMLRVFAISDGPGAWRVVPGGLTRIASRDRLSNVSMQRGGSSVDTWVMTEGAVDATTMLREHLGPDDLIARSRTVSSRAAENLFWLGRYTERAANSARLARAALERLSVEADEEGAAQLHLLDALCRENRMIPGETLPAPQAPREFERALRKALVSSDEGLTSVAFSLRGMRSTATAIRERLSVEQWRLIEEASQHFSQSGQTGGRERESSSHETLRALARLNIHLGAITGAQTDHMTRDDGWRLLSIGRQIDRLEFLGTVLATAFRTGAVHEQDGFELVLELFDSSITFRSQFQRRFDVAPLIDLLVLDTDNPRSLAWVAQTLRGRLSKVERADRHALSDLARIIPDVASWPLRELCNPGEDGLYGPLLDRLNACCEAVWKLSDRIGERYFSHVREAETTLWG</sequence>
<comment type="caution">
    <text evidence="4">The sequence shown here is derived from an EMBL/GenBank/DDBJ whole genome shotgun (WGS) entry which is preliminary data.</text>
</comment>
<evidence type="ECO:0008006" key="6">
    <source>
        <dbReference type="Google" id="ProtNLM"/>
    </source>
</evidence>
<gene>
    <name evidence="4" type="ORF">GCM10011400_48800</name>
</gene>
<accession>A0ABQ1N6Z1</accession>
<evidence type="ECO:0000313" key="4">
    <source>
        <dbReference type="EMBL" id="GGC55301.1"/>
    </source>
</evidence>
<dbReference type="Pfam" id="PF04168">
    <property type="entry name" value="Alpha-E"/>
    <property type="match status" value="1"/>
</dbReference>
<feature type="region of interest" description="Disordered" evidence="1">
    <location>
        <begin position="1"/>
        <end position="37"/>
    </location>
</feature>
<dbReference type="PANTHER" id="PTHR34595:SF2">
    <property type="entry name" value="BLR2978 PROTEIN"/>
    <property type="match status" value="1"/>
</dbReference>
<keyword evidence="5" id="KW-1185">Reference proteome</keyword>
<dbReference type="SUPFAM" id="SSF56059">
    <property type="entry name" value="Glutathione synthetase ATP-binding domain-like"/>
    <property type="match status" value="1"/>
</dbReference>
<reference evidence="5" key="1">
    <citation type="journal article" date="2019" name="Int. J. Syst. Evol. Microbiol.">
        <title>The Global Catalogue of Microorganisms (GCM) 10K type strain sequencing project: providing services to taxonomists for standard genome sequencing and annotation.</title>
        <authorList>
            <consortium name="The Broad Institute Genomics Platform"/>
            <consortium name="The Broad Institute Genome Sequencing Center for Infectious Disease"/>
            <person name="Wu L."/>
            <person name="Ma J."/>
        </authorList>
    </citation>
    <scope>NUCLEOTIDE SEQUENCE [LARGE SCALE GENOMIC DNA]</scope>
    <source>
        <strain evidence="5">CGMCC 1.15103</strain>
    </source>
</reference>
<organism evidence="4 5">
    <name type="scientific">Paraburkholderia caffeinilytica</name>
    <dbReference type="NCBI Taxonomy" id="1761016"/>
    <lineage>
        <taxon>Bacteria</taxon>
        <taxon>Pseudomonadati</taxon>
        <taxon>Pseudomonadota</taxon>
        <taxon>Betaproteobacteria</taxon>
        <taxon>Burkholderiales</taxon>
        <taxon>Burkholderiaceae</taxon>
        <taxon>Paraburkholderia</taxon>
    </lineage>
</organism>
<feature type="compositionally biased region" description="Polar residues" evidence="1">
    <location>
        <begin position="1"/>
        <end position="17"/>
    </location>
</feature>
<feature type="domain" description="Circularly permuted ATP-grasp type 2" evidence="3">
    <location>
        <begin position="119"/>
        <end position="509"/>
    </location>
</feature>
<dbReference type="PANTHER" id="PTHR34595">
    <property type="entry name" value="BLR5612 PROTEIN"/>
    <property type="match status" value="1"/>
</dbReference>
<dbReference type="InterPro" id="IPR007296">
    <property type="entry name" value="DUF403"/>
</dbReference>
<evidence type="ECO:0000256" key="1">
    <source>
        <dbReference type="SAM" id="MobiDB-lite"/>
    </source>
</evidence>
<dbReference type="Proteomes" id="UP000602004">
    <property type="component" value="Unassembled WGS sequence"/>
</dbReference>
<evidence type="ECO:0000259" key="3">
    <source>
        <dbReference type="Pfam" id="PF14403"/>
    </source>
</evidence>